<reference evidence="11 12" key="1">
    <citation type="submission" date="2013-03" db="EMBL/GenBank/DDBJ databases">
        <title>Draft genome sequence of Gracibacillus halophilus YIM-C55.5, a moderately halophilic and thermophilic organism from the Xiaochaidamu salt lake.</title>
        <authorList>
            <person name="Sugumar T."/>
            <person name="Polireddy D.R."/>
            <person name="Antony A."/>
            <person name="Madhava Y.R."/>
            <person name="Sivakumar N."/>
        </authorList>
    </citation>
    <scope>NUCLEOTIDE SEQUENCE [LARGE SCALE GENOMIC DNA]</scope>
    <source>
        <strain evidence="11 12">YIM-C55.5</strain>
    </source>
</reference>
<dbReference type="OrthoDB" id="9804217at2"/>
<evidence type="ECO:0000256" key="6">
    <source>
        <dbReference type="ARBA" id="ARBA00022822"/>
    </source>
</evidence>
<evidence type="ECO:0000256" key="1">
    <source>
        <dbReference type="ARBA" id="ARBA00001633"/>
    </source>
</evidence>
<keyword evidence="5 9" id="KW-0210">Decarboxylase</keyword>
<protein>
    <recommendedName>
        <fullName evidence="9">Indole-3-glycerol phosphate synthase</fullName>
        <shortName evidence="9">IGPS</shortName>
        <ecNumber evidence="9">4.1.1.48</ecNumber>
    </recommendedName>
</protein>
<dbReference type="FunFam" id="3.20.20.70:FF:000024">
    <property type="entry name" value="Indole-3-glycerol phosphate synthase"/>
    <property type="match status" value="1"/>
</dbReference>
<dbReference type="InterPro" id="IPR013785">
    <property type="entry name" value="Aldolase_TIM"/>
</dbReference>
<dbReference type="NCBIfam" id="NF001377">
    <property type="entry name" value="PRK00278.2-4"/>
    <property type="match status" value="1"/>
</dbReference>
<dbReference type="EMBL" id="APML01000016">
    <property type="protein sequence ID" value="ENH97701.1"/>
    <property type="molecule type" value="Genomic_DNA"/>
</dbReference>
<dbReference type="RefSeq" id="WP_003465205.1">
    <property type="nucleotide sequence ID" value="NZ_APML01000016.1"/>
</dbReference>
<comment type="catalytic activity">
    <reaction evidence="1 9">
        <text>1-(2-carboxyphenylamino)-1-deoxy-D-ribulose 5-phosphate + H(+) = (1S,2R)-1-C-(indol-3-yl)glycerol 3-phosphate + CO2 + H2O</text>
        <dbReference type="Rhea" id="RHEA:23476"/>
        <dbReference type="ChEBI" id="CHEBI:15377"/>
        <dbReference type="ChEBI" id="CHEBI:15378"/>
        <dbReference type="ChEBI" id="CHEBI:16526"/>
        <dbReference type="ChEBI" id="CHEBI:58613"/>
        <dbReference type="ChEBI" id="CHEBI:58866"/>
        <dbReference type="EC" id="4.1.1.48"/>
    </reaction>
</comment>
<dbReference type="InterPro" id="IPR013798">
    <property type="entry name" value="Indole-3-glycerol_P_synth_dom"/>
</dbReference>
<gene>
    <name evidence="9 11" type="primary">trpC</name>
    <name evidence="11" type="ORF">J416_04016</name>
</gene>
<dbReference type="SUPFAM" id="SSF51366">
    <property type="entry name" value="Ribulose-phoshate binding barrel"/>
    <property type="match status" value="1"/>
</dbReference>
<dbReference type="InterPro" id="IPR001468">
    <property type="entry name" value="Indole-3-GlycerolPSynthase_CS"/>
</dbReference>
<dbReference type="InterPro" id="IPR011060">
    <property type="entry name" value="RibuloseP-bd_barrel"/>
</dbReference>
<evidence type="ECO:0000259" key="10">
    <source>
        <dbReference type="Pfam" id="PF00218"/>
    </source>
</evidence>
<feature type="domain" description="Indole-3-glycerol phosphate synthase" evidence="10">
    <location>
        <begin position="4"/>
        <end position="249"/>
    </location>
</feature>
<sequence>MTILDKILIEKEKEVAALKADYQPGTLQTKKVNASLYKQFMEADYISIIAEMKRASPSKGLINDGINPAQQGQIYQSCGAGAISVLTDEPFFQGTMKDLQAVREVVDVPILNKDFMIDEIQIDRAKDAGANVILLIAAALPLKRLDELYQYAKKQGLDILFEVHNEEEMKVAKTIGAEIIGINNRDLKTFHVDLATTERLADQVNPDEVLLISESGMKEKKDVERVKRAGAKGILVGETMMRSADLKETFDILRVPLGE</sequence>
<keyword evidence="4 9" id="KW-0028">Amino-acid biosynthesis</keyword>
<comment type="pathway">
    <text evidence="2 9">Amino-acid biosynthesis; L-tryptophan biosynthesis; L-tryptophan from chorismate: step 4/5.</text>
</comment>
<dbReference type="Pfam" id="PF00218">
    <property type="entry name" value="IGPS"/>
    <property type="match status" value="1"/>
</dbReference>
<evidence type="ECO:0000256" key="5">
    <source>
        <dbReference type="ARBA" id="ARBA00022793"/>
    </source>
</evidence>
<dbReference type="PANTHER" id="PTHR22854">
    <property type="entry name" value="TRYPTOPHAN BIOSYNTHESIS PROTEIN"/>
    <property type="match status" value="1"/>
</dbReference>
<evidence type="ECO:0000313" key="11">
    <source>
        <dbReference type="EMBL" id="ENH97701.1"/>
    </source>
</evidence>
<dbReference type="PROSITE" id="PS00614">
    <property type="entry name" value="IGPS"/>
    <property type="match status" value="1"/>
</dbReference>
<accession>N4WX94</accession>
<dbReference type="eggNOG" id="COG0134">
    <property type="taxonomic scope" value="Bacteria"/>
</dbReference>
<dbReference type="PANTHER" id="PTHR22854:SF2">
    <property type="entry name" value="INDOLE-3-GLYCEROL-PHOSPHATE SYNTHASE"/>
    <property type="match status" value="1"/>
</dbReference>
<evidence type="ECO:0000256" key="8">
    <source>
        <dbReference type="ARBA" id="ARBA00023239"/>
    </source>
</evidence>
<evidence type="ECO:0000256" key="4">
    <source>
        <dbReference type="ARBA" id="ARBA00022605"/>
    </source>
</evidence>
<dbReference type="GO" id="GO:0004425">
    <property type="term" value="F:indole-3-glycerol-phosphate synthase activity"/>
    <property type="evidence" value="ECO:0007669"/>
    <property type="project" value="UniProtKB-UniRule"/>
</dbReference>
<dbReference type="Gene3D" id="3.20.20.70">
    <property type="entry name" value="Aldolase class I"/>
    <property type="match status" value="1"/>
</dbReference>
<evidence type="ECO:0000256" key="7">
    <source>
        <dbReference type="ARBA" id="ARBA00023141"/>
    </source>
</evidence>
<dbReference type="InterPro" id="IPR045186">
    <property type="entry name" value="Indole-3-glycerol_P_synth"/>
</dbReference>
<evidence type="ECO:0000313" key="12">
    <source>
        <dbReference type="Proteomes" id="UP000012283"/>
    </source>
</evidence>
<dbReference type="GO" id="GO:0004640">
    <property type="term" value="F:phosphoribosylanthranilate isomerase activity"/>
    <property type="evidence" value="ECO:0007669"/>
    <property type="project" value="TreeGrafter"/>
</dbReference>
<keyword evidence="6 9" id="KW-0822">Tryptophan biosynthesis</keyword>
<dbReference type="CDD" id="cd00331">
    <property type="entry name" value="IGPS"/>
    <property type="match status" value="1"/>
</dbReference>
<dbReference type="STRING" id="1308866.J416_04016"/>
<evidence type="ECO:0000256" key="3">
    <source>
        <dbReference type="ARBA" id="ARBA00008737"/>
    </source>
</evidence>
<keyword evidence="12" id="KW-1185">Reference proteome</keyword>
<proteinExistence type="inferred from homology"/>
<dbReference type="AlphaFoldDB" id="N4WX94"/>
<comment type="caution">
    <text evidence="11">The sequence shown here is derived from an EMBL/GenBank/DDBJ whole genome shotgun (WGS) entry which is preliminary data.</text>
</comment>
<organism evidence="11 12">
    <name type="scientific">Gracilibacillus halophilus YIM-C55.5</name>
    <dbReference type="NCBI Taxonomy" id="1308866"/>
    <lineage>
        <taxon>Bacteria</taxon>
        <taxon>Bacillati</taxon>
        <taxon>Bacillota</taxon>
        <taxon>Bacilli</taxon>
        <taxon>Bacillales</taxon>
        <taxon>Bacillaceae</taxon>
        <taxon>Gracilibacillus</taxon>
    </lineage>
</organism>
<keyword evidence="7 9" id="KW-0057">Aromatic amino acid biosynthesis</keyword>
<dbReference type="PATRIC" id="fig|1308866.3.peg.813"/>
<evidence type="ECO:0000256" key="2">
    <source>
        <dbReference type="ARBA" id="ARBA00004696"/>
    </source>
</evidence>
<dbReference type="HAMAP" id="MF_00134_B">
    <property type="entry name" value="IGPS_B"/>
    <property type="match status" value="1"/>
</dbReference>
<dbReference type="Proteomes" id="UP000012283">
    <property type="component" value="Unassembled WGS sequence"/>
</dbReference>
<comment type="similarity">
    <text evidence="3 9">Belongs to the TrpC family.</text>
</comment>
<dbReference type="GO" id="GO:0000162">
    <property type="term" value="P:L-tryptophan biosynthetic process"/>
    <property type="evidence" value="ECO:0007669"/>
    <property type="project" value="UniProtKB-UniRule"/>
</dbReference>
<evidence type="ECO:0000256" key="9">
    <source>
        <dbReference type="HAMAP-Rule" id="MF_00134"/>
    </source>
</evidence>
<dbReference type="UniPathway" id="UPA00035">
    <property type="reaction ID" value="UER00043"/>
</dbReference>
<keyword evidence="8 9" id="KW-0456">Lyase</keyword>
<name>N4WX94_9BACI</name>
<dbReference type="EC" id="4.1.1.48" evidence="9"/>